<proteinExistence type="predicted"/>
<evidence type="ECO:0000313" key="3">
    <source>
        <dbReference type="Proteomes" id="UP000675881"/>
    </source>
</evidence>
<feature type="compositionally biased region" description="Basic and acidic residues" evidence="1">
    <location>
        <begin position="1"/>
        <end position="15"/>
    </location>
</feature>
<feature type="compositionally biased region" description="Polar residues" evidence="1">
    <location>
        <begin position="16"/>
        <end position="32"/>
    </location>
</feature>
<reference evidence="2" key="1">
    <citation type="submission" date="2021-02" db="EMBL/GenBank/DDBJ databases">
        <authorList>
            <person name="Bekaert M."/>
        </authorList>
    </citation>
    <scope>NUCLEOTIDE SEQUENCE</scope>
    <source>
        <strain evidence="2">IoA-00</strain>
    </source>
</reference>
<evidence type="ECO:0000313" key="2">
    <source>
        <dbReference type="EMBL" id="CAF2870131.1"/>
    </source>
</evidence>
<keyword evidence="3" id="KW-1185">Reference proteome</keyword>
<evidence type="ECO:0000256" key="1">
    <source>
        <dbReference type="SAM" id="MobiDB-lite"/>
    </source>
</evidence>
<name>A0A7R8CRF4_LEPSM</name>
<dbReference type="EMBL" id="HG994581">
    <property type="protein sequence ID" value="CAF2870131.1"/>
    <property type="molecule type" value="Genomic_DNA"/>
</dbReference>
<organism evidence="2 3">
    <name type="scientific">Lepeophtheirus salmonis</name>
    <name type="common">Salmon louse</name>
    <name type="synonym">Caligus salmonis</name>
    <dbReference type="NCBI Taxonomy" id="72036"/>
    <lineage>
        <taxon>Eukaryota</taxon>
        <taxon>Metazoa</taxon>
        <taxon>Ecdysozoa</taxon>
        <taxon>Arthropoda</taxon>
        <taxon>Crustacea</taxon>
        <taxon>Multicrustacea</taxon>
        <taxon>Hexanauplia</taxon>
        <taxon>Copepoda</taxon>
        <taxon>Siphonostomatoida</taxon>
        <taxon>Caligidae</taxon>
        <taxon>Lepeophtheirus</taxon>
    </lineage>
</organism>
<protein>
    <submittedName>
        <fullName evidence="2">(salmon louse) hypothetical protein</fullName>
    </submittedName>
</protein>
<dbReference type="AlphaFoldDB" id="A0A7R8CRF4"/>
<dbReference type="Proteomes" id="UP000675881">
    <property type="component" value="Chromosome 2"/>
</dbReference>
<sequence length="152" mass="17252">MICNRGHDSLLHKDNSVSNKSEINEGHTGTTRSSLLMTVRSEVVFQRSNAPVTAPDAEWRKEDSFHLLPFSHWLPSSPDLNSLTTGCGPMSRITPISPPTKSNQPNCFYPPHIHLYPASINRKECFRFFTRIKAGLEEEGGFIFKKCLHYTY</sequence>
<accession>A0A7R8CRF4</accession>
<feature type="region of interest" description="Disordered" evidence="1">
    <location>
        <begin position="1"/>
        <end position="32"/>
    </location>
</feature>
<gene>
    <name evidence="2" type="ORF">LSAA_6428</name>
</gene>